<evidence type="ECO:0000259" key="1">
    <source>
        <dbReference type="Pfam" id="PF13963"/>
    </source>
</evidence>
<dbReference type="PANTHER" id="PTHR34119">
    <property type="entry name" value="HYDROXYPROLINE-RICH GLYCOPROTEIN-LIKE"/>
    <property type="match status" value="1"/>
</dbReference>
<evidence type="ECO:0000313" key="3">
    <source>
        <dbReference type="Proteomes" id="UP000245207"/>
    </source>
</evidence>
<evidence type="ECO:0000313" key="2">
    <source>
        <dbReference type="EMBL" id="PWA92778.1"/>
    </source>
</evidence>
<name>A0A2U1Q445_ARTAN</name>
<dbReference type="EMBL" id="PKPP01000437">
    <property type="protein sequence ID" value="PWA92778.1"/>
    <property type="molecule type" value="Genomic_DNA"/>
</dbReference>
<dbReference type="Proteomes" id="UP000245207">
    <property type="component" value="Unassembled WGS sequence"/>
</dbReference>
<dbReference type="Pfam" id="PF13963">
    <property type="entry name" value="Transpos_assoc"/>
    <property type="match status" value="1"/>
</dbReference>
<dbReference type="AlphaFoldDB" id="A0A2U1Q445"/>
<sequence>MDKNWIKAHITSETFKEGVKSFIEFARARSIRGVIACPCLRCCNVKHWDVGTCHGHILRYGFLPGYTNWSVHGETSEPLQPSRPSFVQNTTFGDDEIRSLVHDALVLVIYVPEKNVTLCCSLFRFGLNSFIPSLRLEFANTLSKIVGLISAVSIYGRFPTDRLLLPLDDEGSASSYDEIPKARIVCSIESVVNTITGSFEWLFQFTVNHISFDFAGSFEWLFQFTILWVFLDLFQSTKNLTFGFKEEFARSSGVDATLAKREGKLRNGKVESSIAEKLLEAQDEYDEVTRLCVFRVKSLKEVEPFIRNVAEKHRIDYQLTGLPNREFVEGEPMSGYEQKKHGLDDDGSSPNQMEMWKNCGRANFDYMCSLSHSLYFQHFVTLYMLLFSGSDSRKRIACVTSGGTTVPLEQCCVRQKIRMIRLSKRLKRVTL</sequence>
<proteinExistence type="predicted"/>
<dbReference type="STRING" id="35608.A0A2U1Q445"/>
<organism evidence="2 3">
    <name type="scientific">Artemisia annua</name>
    <name type="common">Sweet wormwood</name>
    <dbReference type="NCBI Taxonomy" id="35608"/>
    <lineage>
        <taxon>Eukaryota</taxon>
        <taxon>Viridiplantae</taxon>
        <taxon>Streptophyta</taxon>
        <taxon>Embryophyta</taxon>
        <taxon>Tracheophyta</taxon>
        <taxon>Spermatophyta</taxon>
        <taxon>Magnoliopsida</taxon>
        <taxon>eudicotyledons</taxon>
        <taxon>Gunneridae</taxon>
        <taxon>Pentapetalae</taxon>
        <taxon>asterids</taxon>
        <taxon>campanulids</taxon>
        <taxon>Asterales</taxon>
        <taxon>Asteraceae</taxon>
        <taxon>Asteroideae</taxon>
        <taxon>Anthemideae</taxon>
        <taxon>Artemisiinae</taxon>
        <taxon>Artemisia</taxon>
    </lineage>
</organism>
<comment type="caution">
    <text evidence="2">The sequence shown here is derived from an EMBL/GenBank/DDBJ whole genome shotgun (WGS) entry which is preliminary data.</text>
</comment>
<protein>
    <recommendedName>
        <fullName evidence="1">Transposase-associated domain-containing protein</fullName>
    </recommendedName>
</protein>
<gene>
    <name evidence="2" type="ORF">CTI12_AA015970</name>
</gene>
<feature type="domain" description="Transposase-associated" evidence="1">
    <location>
        <begin position="3"/>
        <end position="74"/>
    </location>
</feature>
<keyword evidence="3" id="KW-1185">Reference proteome</keyword>
<accession>A0A2U1Q445</accession>
<dbReference type="InterPro" id="IPR029480">
    <property type="entry name" value="Transpos_assoc"/>
</dbReference>
<dbReference type="InterPro" id="IPR037488">
    <property type="entry name" value="At2g33490-like"/>
</dbReference>
<reference evidence="2 3" key="1">
    <citation type="journal article" date="2018" name="Mol. Plant">
        <title>The genome of Artemisia annua provides insight into the evolution of Asteraceae family and artemisinin biosynthesis.</title>
        <authorList>
            <person name="Shen Q."/>
            <person name="Zhang L."/>
            <person name="Liao Z."/>
            <person name="Wang S."/>
            <person name="Yan T."/>
            <person name="Shi P."/>
            <person name="Liu M."/>
            <person name="Fu X."/>
            <person name="Pan Q."/>
            <person name="Wang Y."/>
            <person name="Lv Z."/>
            <person name="Lu X."/>
            <person name="Zhang F."/>
            <person name="Jiang W."/>
            <person name="Ma Y."/>
            <person name="Chen M."/>
            <person name="Hao X."/>
            <person name="Li L."/>
            <person name="Tang Y."/>
            <person name="Lv G."/>
            <person name="Zhou Y."/>
            <person name="Sun X."/>
            <person name="Brodelius P.E."/>
            <person name="Rose J.K.C."/>
            <person name="Tang K."/>
        </authorList>
    </citation>
    <scope>NUCLEOTIDE SEQUENCE [LARGE SCALE GENOMIC DNA]</scope>
    <source>
        <strain evidence="3">cv. Huhao1</strain>
        <tissue evidence="2">Leaf</tissue>
    </source>
</reference>
<dbReference type="PANTHER" id="PTHR34119:SF17">
    <property type="entry name" value="BAR DOMAIN-CONTAINING PROTEIN"/>
    <property type="match status" value="1"/>
</dbReference>
<dbReference type="OrthoDB" id="1932595at2759"/>